<feature type="coiled-coil region" evidence="1">
    <location>
        <begin position="1"/>
        <end position="28"/>
    </location>
</feature>
<keyword evidence="1" id="KW-0175">Coiled coil</keyword>
<dbReference type="AlphaFoldDB" id="A0A212S7W5"/>
<reference evidence="4" key="1">
    <citation type="submission" date="2017-06" db="EMBL/GenBank/DDBJ databases">
        <authorList>
            <person name="Varghese N."/>
            <person name="Submissions S."/>
        </authorList>
    </citation>
    <scope>NUCLEOTIDE SEQUENCE [LARGE SCALE GENOMIC DNA]</scope>
    <source>
        <strain evidence="4">DSM 137</strain>
    </source>
</reference>
<dbReference type="InterPro" id="IPR044033">
    <property type="entry name" value="GpV-like_apex"/>
</dbReference>
<dbReference type="EMBL" id="FYDG01000015">
    <property type="protein sequence ID" value="SNB81260.1"/>
    <property type="molecule type" value="Genomic_DNA"/>
</dbReference>
<dbReference type="Gene3D" id="2.40.50.230">
    <property type="entry name" value="Gp5 N-terminal domain"/>
    <property type="match status" value="1"/>
</dbReference>
<protein>
    <submittedName>
        <fullName evidence="3">Phage P2 baseplate assembly protein gpV</fullName>
    </submittedName>
</protein>
<dbReference type="RefSeq" id="WP_088522129.1">
    <property type="nucleotide sequence ID" value="NZ_FYDG01000015.1"/>
</dbReference>
<dbReference type="Proteomes" id="UP000198418">
    <property type="component" value="Unassembled WGS sequence"/>
</dbReference>
<feature type="compositionally biased region" description="Gly residues" evidence="2">
    <location>
        <begin position="164"/>
        <end position="174"/>
    </location>
</feature>
<evidence type="ECO:0000313" key="3">
    <source>
        <dbReference type="EMBL" id="SNB81260.1"/>
    </source>
</evidence>
<dbReference type="Pfam" id="PF18946">
    <property type="entry name" value="Apex"/>
    <property type="match status" value="1"/>
</dbReference>
<proteinExistence type="predicted"/>
<evidence type="ECO:0000256" key="2">
    <source>
        <dbReference type="SAM" id="MobiDB-lite"/>
    </source>
</evidence>
<dbReference type="OrthoDB" id="7852340at2"/>
<sequence>MREVHEALSAALDRIAELEKRVERMFRVGKVTDVDPAKQLYRQEIGLDPDGQPVKSPWIRYSQIAGARKSHSPPSKGQQMLMISPDGEFRTALGVPHGWSDENPAPSDKDEDVEVRGDVKITNDGKTYTINGAVHINGDLIVAGGKLTHEGHDVGATHKHSGVEPGGGTTGTPE</sequence>
<feature type="region of interest" description="Disordered" evidence="2">
    <location>
        <begin position="151"/>
        <end position="174"/>
    </location>
</feature>
<keyword evidence="4" id="KW-1185">Reference proteome</keyword>
<gene>
    <name evidence="3" type="ORF">SAMN06265338_1152</name>
</gene>
<dbReference type="InterPro" id="IPR037026">
    <property type="entry name" value="Vgr_OB-fold_dom_sf"/>
</dbReference>
<name>A0A212S7W5_RHOAC</name>
<evidence type="ECO:0000313" key="4">
    <source>
        <dbReference type="Proteomes" id="UP000198418"/>
    </source>
</evidence>
<organism evidence="3 4">
    <name type="scientific">Rhodoblastus acidophilus</name>
    <name type="common">Rhodopseudomonas acidophila</name>
    <dbReference type="NCBI Taxonomy" id="1074"/>
    <lineage>
        <taxon>Bacteria</taxon>
        <taxon>Pseudomonadati</taxon>
        <taxon>Pseudomonadota</taxon>
        <taxon>Alphaproteobacteria</taxon>
        <taxon>Hyphomicrobiales</taxon>
        <taxon>Rhodoblastaceae</taxon>
        <taxon>Rhodoblastus</taxon>
    </lineage>
</organism>
<accession>A0A212S7W5</accession>
<evidence type="ECO:0000256" key="1">
    <source>
        <dbReference type="SAM" id="Coils"/>
    </source>
</evidence>